<dbReference type="InterPro" id="IPR018247">
    <property type="entry name" value="EF_Hand_1_Ca_BS"/>
</dbReference>
<feature type="DNA-binding region" description="H-T-H motif" evidence="2">
    <location>
        <begin position="36"/>
        <end position="55"/>
    </location>
</feature>
<dbReference type="RefSeq" id="WP_173075347.1">
    <property type="nucleotide sequence ID" value="NZ_CP041345.1"/>
</dbReference>
<keyword evidence="1 2" id="KW-0238">DNA-binding</keyword>
<dbReference type="PRINTS" id="PR00455">
    <property type="entry name" value="HTHTETR"/>
</dbReference>
<proteinExistence type="predicted"/>
<dbReference type="InterPro" id="IPR050624">
    <property type="entry name" value="HTH-type_Tx_Regulator"/>
</dbReference>
<gene>
    <name evidence="5" type="ORF">FHG85_09740</name>
</gene>
<sequence>MPRNDKQNEGIRKQRIAQIMEAALDVFAHKGYHTATIADIAKKANIAKGLIYNYFESKEDLLYKLVMHGMNDLIEKFDANHDGVLTDEEMELFINDMFQKIVEKRNYWKLYFSVMLQPDVFDFNFYNKFEEQYQAMVKALIDYFKRKGFENPEMEYLLLHTMSDGIVINFIMNENFPLEGIKNEIIKRYIHNNSQKNKKPC</sequence>
<evidence type="ECO:0000256" key="1">
    <source>
        <dbReference type="ARBA" id="ARBA00023125"/>
    </source>
</evidence>
<dbReference type="PROSITE" id="PS50977">
    <property type="entry name" value="HTH_TETR_2"/>
    <property type="match status" value="1"/>
</dbReference>
<dbReference type="Proteomes" id="UP000500961">
    <property type="component" value="Chromosome"/>
</dbReference>
<dbReference type="InterPro" id="IPR023772">
    <property type="entry name" value="DNA-bd_HTH_TetR-type_CS"/>
</dbReference>
<evidence type="ECO:0000259" key="4">
    <source>
        <dbReference type="PROSITE" id="PS50977"/>
    </source>
</evidence>
<evidence type="ECO:0000256" key="2">
    <source>
        <dbReference type="PROSITE-ProRule" id="PRU00335"/>
    </source>
</evidence>
<dbReference type="PROSITE" id="PS00018">
    <property type="entry name" value="EF_HAND_1"/>
    <property type="match status" value="1"/>
</dbReference>
<dbReference type="Pfam" id="PF00440">
    <property type="entry name" value="TetR_N"/>
    <property type="match status" value="1"/>
</dbReference>
<dbReference type="PROSITE" id="PS01081">
    <property type="entry name" value="HTH_TETR_1"/>
    <property type="match status" value="1"/>
</dbReference>
<dbReference type="PANTHER" id="PTHR43479">
    <property type="entry name" value="ACREF/ENVCD OPERON REPRESSOR-RELATED"/>
    <property type="match status" value="1"/>
</dbReference>
<organism evidence="5 6">
    <name type="scientific">Tenuifilum thalassicum</name>
    <dbReference type="NCBI Taxonomy" id="2590900"/>
    <lineage>
        <taxon>Bacteria</taxon>
        <taxon>Pseudomonadati</taxon>
        <taxon>Bacteroidota</taxon>
        <taxon>Bacteroidia</taxon>
        <taxon>Bacteroidales</taxon>
        <taxon>Tenuifilaceae</taxon>
        <taxon>Tenuifilum</taxon>
    </lineage>
</organism>
<dbReference type="EMBL" id="CP041345">
    <property type="protein sequence ID" value="QKG80538.1"/>
    <property type="molecule type" value="Genomic_DNA"/>
</dbReference>
<dbReference type="InterPro" id="IPR001647">
    <property type="entry name" value="HTH_TetR"/>
</dbReference>
<protein>
    <submittedName>
        <fullName evidence="5">TetR/AcrR family transcriptional regulator</fullName>
    </submittedName>
</protein>
<dbReference type="PROSITE" id="PS50222">
    <property type="entry name" value="EF_HAND_2"/>
    <property type="match status" value="1"/>
</dbReference>
<evidence type="ECO:0000313" key="5">
    <source>
        <dbReference type="EMBL" id="QKG80538.1"/>
    </source>
</evidence>
<dbReference type="PANTHER" id="PTHR43479:SF11">
    <property type="entry name" value="ACREF_ENVCD OPERON REPRESSOR-RELATED"/>
    <property type="match status" value="1"/>
</dbReference>
<dbReference type="AlphaFoldDB" id="A0A7D4BFA9"/>
<evidence type="ECO:0000313" key="6">
    <source>
        <dbReference type="Proteomes" id="UP000500961"/>
    </source>
</evidence>
<feature type="domain" description="EF-hand" evidence="3">
    <location>
        <begin position="65"/>
        <end position="100"/>
    </location>
</feature>
<reference evidence="5 6" key="1">
    <citation type="submission" date="2019-07" db="EMBL/GenBank/DDBJ databases">
        <title>Thalassofilum flectens gen. nov., sp. nov., a novel moderate thermophilic anaerobe from a shallow sea hot spring in Kunashir Island (Russia), representing a new family in the order Bacteroidales, and proposal of Thalassofilacea fam. nov.</title>
        <authorList>
            <person name="Kochetkova T.V."/>
            <person name="Podosokorskaya O.A."/>
            <person name="Novikov A."/>
            <person name="Elcheninov A.G."/>
            <person name="Toshchakov S.V."/>
            <person name="Kublanov I.V."/>
        </authorList>
    </citation>
    <scope>NUCLEOTIDE SEQUENCE [LARGE SCALE GENOMIC DNA]</scope>
    <source>
        <strain evidence="5 6">38-H</strain>
    </source>
</reference>
<accession>A0A7D4BFA9</accession>
<feature type="domain" description="HTH tetR-type" evidence="4">
    <location>
        <begin position="13"/>
        <end position="73"/>
    </location>
</feature>
<dbReference type="Gene3D" id="1.10.357.10">
    <property type="entry name" value="Tetracycline Repressor, domain 2"/>
    <property type="match status" value="1"/>
</dbReference>
<evidence type="ECO:0000259" key="3">
    <source>
        <dbReference type="PROSITE" id="PS50222"/>
    </source>
</evidence>
<keyword evidence="6" id="KW-1185">Reference proteome</keyword>
<dbReference type="InterPro" id="IPR002048">
    <property type="entry name" value="EF_hand_dom"/>
</dbReference>
<dbReference type="GO" id="GO:0005509">
    <property type="term" value="F:calcium ion binding"/>
    <property type="evidence" value="ECO:0007669"/>
    <property type="project" value="InterPro"/>
</dbReference>
<dbReference type="SUPFAM" id="SSF46689">
    <property type="entry name" value="Homeodomain-like"/>
    <property type="match status" value="1"/>
</dbReference>
<dbReference type="GO" id="GO:0003677">
    <property type="term" value="F:DNA binding"/>
    <property type="evidence" value="ECO:0007669"/>
    <property type="project" value="UniProtKB-UniRule"/>
</dbReference>
<name>A0A7D4BFA9_9BACT</name>
<dbReference type="InterPro" id="IPR009057">
    <property type="entry name" value="Homeodomain-like_sf"/>
</dbReference>
<dbReference type="KEGG" id="ttz:FHG85_09740"/>